<evidence type="ECO:0000259" key="1">
    <source>
        <dbReference type="Pfam" id="PF01368"/>
    </source>
</evidence>
<protein>
    <submittedName>
        <fullName evidence="3">Bifunctional oligoribonuclease/PAP phosphatase NrnA</fullName>
    </submittedName>
</protein>
<feature type="domain" description="DDH" evidence="1">
    <location>
        <begin position="19"/>
        <end position="153"/>
    </location>
</feature>
<dbReference type="InterPro" id="IPR001667">
    <property type="entry name" value="DDH_dom"/>
</dbReference>
<dbReference type="InterPro" id="IPR051319">
    <property type="entry name" value="Oligoribo/pAp-PDE_c-di-AMP_PDE"/>
</dbReference>
<dbReference type="AlphaFoldDB" id="A0A9D1CKF2"/>
<dbReference type="Gene3D" id="3.10.310.30">
    <property type="match status" value="1"/>
</dbReference>
<evidence type="ECO:0000313" key="3">
    <source>
        <dbReference type="EMBL" id="HIQ64760.1"/>
    </source>
</evidence>
<dbReference type="EMBL" id="DVFU01000065">
    <property type="protein sequence ID" value="HIQ64760.1"/>
    <property type="molecule type" value="Genomic_DNA"/>
</dbReference>
<reference evidence="3" key="1">
    <citation type="submission" date="2020-10" db="EMBL/GenBank/DDBJ databases">
        <authorList>
            <person name="Gilroy R."/>
        </authorList>
    </citation>
    <scope>NUCLEOTIDE SEQUENCE</scope>
    <source>
        <strain evidence="3">CHK165-10780</strain>
    </source>
</reference>
<dbReference type="PANTHER" id="PTHR47618">
    <property type="entry name" value="BIFUNCTIONAL OLIGORIBONUCLEASE AND PAP PHOSPHATASE NRNA"/>
    <property type="match status" value="1"/>
</dbReference>
<dbReference type="GO" id="GO:0003676">
    <property type="term" value="F:nucleic acid binding"/>
    <property type="evidence" value="ECO:0007669"/>
    <property type="project" value="InterPro"/>
</dbReference>
<dbReference type="Pfam" id="PF02272">
    <property type="entry name" value="DHHA1"/>
    <property type="match status" value="1"/>
</dbReference>
<dbReference type="InterPro" id="IPR003156">
    <property type="entry name" value="DHHA1_dom"/>
</dbReference>
<proteinExistence type="predicted"/>
<gene>
    <name evidence="3" type="ORF">IAC85_03375</name>
</gene>
<name>A0A9D1CKF2_9FIRM</name>
<comment type="caution">
    <text evidence="3">The sequence shown here is derived from an EMBL/GenBank/DDBJ whole genome shotgun (WGS) entry which is preliminary data.</text>
</comment>
<dbReference type="PANTHER" id="PTHR47618:SF1">
    <property type="entry name" value="BIFUNCTIONAL OLIGORIBONUCLEASE AND PAP PHOSPHATASE NRNA"/>
    <property type="match status" value="1"/>
</dbReference>
<sequence length="324" mass="36644">MWTEKYKTIYKLIESFDTIVIARHVGVDPDAMSSQLALRDSILKTFPNKTVLAVGSGSVKFTYLGKLDKLKDDIHDALLFVLDTPDQKRVDGISNFDVFAKKVKMDHHPFMEEFCDIEVINDKSSSASEIVLDFIKETGLVLDTSIAEKLFIGLASDTNRFMFNSSKDTFRKVAELLETYNLDIPSLYEKLYLRPINEVRLQGYIGENMVVTEHGVGYVKITNDTITKFQADVSSAGNMVNNFNYIDGVYVWITMTEDVKNNLIKANIRSRGPIINTVAEHYHGGGHKFASGARVFSWEEADALIRDLDTASKEFLVHQRSDEE</sequence>
<dbReference type="Proteomes" id="UP000886725">
    <property type="component" value="Unassembled WGS sequence"/>
</dbReference>
<dbReference type="Gene3D" id="3.90.1640.10">
    <property type="entry name" value="inorganic pyrophosphatase (n-terminal core)"/>
    <property type="match status" value="1"/>
</dbReference>
<organism evidence="3 4">
    <name type="scientific">Candidatus Faecenecus gallistercoris</name>
    <dbReference type="NCBI Taxonomy" id="2840793"/>
    <lineage>
        <taxon>Bacteria</taxon>
        <taxon>Bacillati</taxon>
        <taxon>Bacillota</taxon>
        <taxon>Bacillota incertae sedis</taxon>
        <taxon>Candidatus Faecenecus</taxon>
    </lineage>
</organism>
<evidence type="ECO:0000313" key="4">
    <source>
        <dbReference type="Proteomes" id="UP000886725"/>
    </source>
</evidence>
<feature type="domain" description="DHHA1" evidence="2">
    <location>
        <begin position="228"/>
        <end position="310"/>
    </location>
</feature>
<accession>A0A9D1CKF2</accession>
<dbReference type="SUPFAM" id="SSF64182">
    <property type="entry name" value="DHH phosphoesterases"/>
    <property type="match status" value="1"/>
</dbReference>
<dbReference type="Pfam" id="PF01368">
    <property type="entry name" value="DHH"/>
    <property type="match status" value="1"/>
</dbReference>
<reference evidence="3" key="2">
    <citation type="journal article" date="2021" name="PeerJ">
        <title>Extensive microbial diversity within the chicken gut microbiome revealed by metagenomics and culture.</title>
        <authorList>
            <person name="Gilroy R."/>
            <person name="Ravi A."/>
            <person name="Getino M."/>
            <person name="Pursley I."/>
            <person name="Horton D.L."/>
            <person name="Alikhan N.F."/>
            <person name="Baker D."/>
            <person name="Gharbi K."/>
            <person name="Hall N."/>
            <person name="Watson M."/>
            <person name="Adriaenssens E.M."/>
            <person name="Foster-Nyarko E."/>
            <person name="Jarju S."/>
            <person name="Secka A."/>
            <person name="Antonio M."/>
            <person name="Oren A."/>
            <person name="Chaudhuri R.R."/>
            <person name="La Ragione R."/>
            <person name="Hildebrand F."/>
            <person name="Pallen M.J."/>
        </authorList>
    </citation>
    <scope>NUCLEOTIDE SEQUENCE</scope>
    <source>
        <strain evidence="3">CHK165-10780</strain>
    </source>
</reference>
<evidence type="ECO:0000259" key="2">
    <source>
        <dbReference type="Pfam" id="PF02272"/>
    </source>
</evidence>
<dbReference type="InterPro" id="IPR038763">
    <property type="entry name" value="DHH_sf"/>
</dbReference>